<dbReference type="PANTHER" id="PTHR42748:SF11">
    <property type="entry name" value="NMRA-LIKE DOMAIN-CONTAINING PROTEIN"/>
    <property type="match status" value="1"/>
</dbReference>
<dbReference type="EMBL" id="KV875097">
    <property type="protein sequence ID" value="OIW30142.1"/>
    <property type="molecule type" value="Genomic_DNA"/>
</dbReference>
<organism evidence="4 5">
    <name type="scientific">Coniochaeta ligniaria NRRL 30616</name>
    <dbReference type="NCBI Taxonomy" id="1408157"/>
    <lineage>
        <taxon>Eukaryota</taxon>
        <taxon>Fungi</taxon>
        <taxon>Dikarya</taxon>
        <taxon>Ascomycota</taxon>
        <taxon>Pezizomycotina</taxon>
        <taxon>Sordariomycetes</taxon>
        <taxon>Sordariomycetidae</taxon>
        <taxon>Coniochaetales</taxon>
        <taxon>Coniochaetaceae</taxon>
        <taxon>Coniochaeta</taxon>
    </lineage>
</organism>
<keyword evidence="2" id="KW-0521">NADP</keyword>
<dbReference type="GO" id="GO:0005634">
    <property type="term" value="C:nucleus"/>
    <property type="evidence" value="ECO:0007669"/>
    <property type="project" value="TreeGrafter"/>
</dbReference>
<reference evidence="4 5" key="1">
    <citation type="submission" date="2016-10" db="EMBL/GenBank/DDBJ databases">
        <title>Draft genome sequence of Coniochaeta ligniaria NRRL30616, a lignocellulolytic fungus for bioabatement of inhibitors in plant biomass hydrolysates.</title>
        <authorList>
            <consortium name="DOE Joint Genome Institute"/>
            <person name="Jimenez D.J."/>
            <person name="Hector R.E."/>
            <person name="Riley R."/>
            <person name="Sun H."/>
            <person name="Grigoriev I.V."/>
            <person name="Van Elsas J.D."/>
            <person name="Nichols N.N."/>
        </authorList>
    </citation>
    <scope>NUCLEOTIDE SEQUENCE [LARGE SCALE GENOMIC DNA]</scope>
    <source>
        <strain evidence="4 5">NRRL 30616</strain>
    </source>
</reference>
<evidence type="ECO:0000256" key="1">
    <source>
        <dbReference type="ARBA" id="ARBA00006328"/>
    </source>
</evidence>
<dbReference type="OrthoDB" id="300709at2759"/>
<evidence type="ECO:0000313" key="5">
    <source>
        <dbReference type="Proteomes" id="UP000182658"/>
    </source>
</evidence>
<gene>
    <name evidence="4" type="ORF">CONLIGDRAFT_714554</name>
</gene>
<evidence type="ECO:0000313" key="4">
    <source>
        <dbReference type="EMBL" id="OIW30142.1"/>
    </source>
</evidence>
<accession>A0A1J7IRN3</accession>
<dbReference type="InterPro" id="IPR008030">
    <property type="entry name" value="NmrA-like"/>
</dbReference>
<dbReference type="Proteomes" id="UP000182658">
    <property type="component" value="Unassembled WGS sequence"/>
</dbReference>
<dbReference type="SUPFAM" id="SSF51735">
    <property type="entry name" value="NAD(P)-binding Rossmann-fold domains"/>
    <property type="match status" value="1"/>
</dbReference>
<proteinExistence type="inferred from homology"/>
<dbReference type="Gene3D" id="3.90.25.10">
    <property type="entry name" value="UDP-galactose 4-epimerase, domain 1"/>
    <property type="match status" value="1"/>
</dbReference>
<evidence type="ECO:0000259" key="3">
    <source>
        <dbReference type="Pfam" id="PF05368"/>
    </source>
</evidence>
<sequence>MSKILAVFGATGNQGGSLVTYVLNDPELSKEYSVRAITRDVNSEKSKQLKESGAEVVHGDITDTASLKTALAGVHTVFIMTAPVFGPDALQIESGHAKAAADVAVEQGVQYIIFSTLPHVKEISGGKYTKVSPFDAKAEAEAYIRTLPVKSAFYSPGSFMENSHTPGFLLHRTAPDGTEIVSRHHAPTSKLPLIAAVADTGKFVGAILAEPDKYEGKTFCAATALYTWEDVAAVVSKVTGVKTVYQQVSVEEYMASLPPFVADVFFEAFSYWDEFGYYGPETEEVVKWAAEHARGKLTTLEEYFEANPQPLA</sequence>
<dbReference type="InParanoid" id="A0A1J7IRN3"/>
<dbReference type="InterPro" id="IPR036291">
    <property type="entry name" value="NAD(P)-bd_dom_sf"/>
</dbReference>
<dbReference type="AlphaFoldDB" id="A0A1J7IRN3"/>
<dbReference type="Pfam" id="PF05368">
    <property type="entry name" value="NmrA"/>
    <property type="match status" value="1"/>
</dbReference>
<protein>
    <submittedName>
        <fullName evidence="4">NAD(P)-binding protein</fullName>
    </submittedName>
</protein>
<evidence type="ECO:0000256" key="2">
    <source>
        <dbReference type="ARBA" id="ARBA00022857"/>
    </source>
</evidence>
<keyword evidence="5" id="KW-1185">Reference proteome</keyword>
<dbReference type="InterPro" id="IPR051164">
    <property type="entry name" value="NmrA-like_oxidored"/>
</dbReference>
<dbReference type="STRING" id="1408157.A0A1J7IRN3"/>
<dbReference type="Gene3D" id="3.40.50.720">
    <property type="entry name" value="NAD(P)-binding Rossmann-like Domain"/>
    <property type="match status" value="1"/>
</dbReference>
<dbReference type="PANTHER" id="PTHR42748">
    <property type="entry name" value="NITROGEN METABOLITE REPRESSION PROTEIN NMRA FAMILY MEMBER"/>
    <property type="match status" value="1"/>
</dbReference>
<feature type="domain" description="NmrA-like" evidence="3">
    <location>
        <begin position="2"/>
        <end position="304"/>
    </location>
</feature>
<comment type="similarity">
    <text evidence="1">Belongs to the NmrA-type oxidoreductase family.</text>
</comment>
<dbReference type="CDD" id="cd05251">
    <property type="entry name" value="NmrA_like_SDR_a"/>
    <property type="match status" value="1"/>
</dbReference>
<name>A0A1J7IRN3_9PEZI</name>